<dbReference type="PROSITE" id="PS51257">
    <property type="entry name" value="PROKAR_LIPOPROTEIN"/>
    <property type="match status" value="1"/>
</dbReference>
<keyword evidence="2" id="KW-0378">Hydrolase</keyword>
<organism evidence="2 3">
    <name type="scientific">Microbacterium terregens</name>
    <dbReference type="NCBI Taxonomy" id="69363"/>
    <lineage>
        <taxon>Bacteria</taxon>
        <taxon>Bacillati</taxon>
        <taxon>Actinomycetota</taxon>
        <taxon>Actinomycetes</taxon>
        <taxon>Micrococcales</taxon>
        <taxon>Microbacteriaceae</taxon>
        <taxon>Microbacterium</taxon>
    </lineage>
</organism>
<dbReference type="RefSeq" id="WP_344710560.1">
    <property type="nucleotide sequence ID" value="NZ_BAAAWH010000001.1"/>
</dbReference>
<dbReference type="GO" id="GO:0016787">
    <property type="term" value="F:hydrolase activity"/>
    <property type="evidence" value="ECO:0007669"/>
    <property type="project" value="UniProtKB-KW"/>
</dbReference>
<dbReference type="Pfam" id="PF01042">
    <property type="entry name" value="Ribonuc_L-PSP"/>
    <property type="match status" value="1"/>
</dbReference>
<dbReference type="EC" id="3.5.-.-" evidence="2"/>
<evidence type="ECO:0000313" key="3">
    <source>
        <dbReference type="Proteomes" id="UP001589611"/>
    </source>
</evidence>
<protein>
    <submittedName>
        <fullName evidence="2">RidA family protein</fullName>
        <ecNumber evidence="2">3.5.-.-</ecNumber>
    </submittedName>
</protein>
<dbReference type="CDD" id="cd00448">
    <property type="entry name" value="YjgF_YER057c_UK114_family"/>
    <property type="match status" value="1"/>
</dbReference>
<sequence length="130" mass="13555">MRKEIRAEKLHPPIGHYTDAVAHGNLLFLSGCGPTDNDLAVVGGDDVVEQMRQVLANMRTVLEAAGATPQDVVSITTFLTDMDDRGKIAPVAAEFFGTARPASATVSVTALAVPGAKVEIKAVASIPSNT</sequence>
<dbReference type="EMBL" id="JBHMBE010000001">
    <property type="protein sequence ID" value="MFB9644263.1"/>
    <property type="molecule type" value="Genomic_DNA"/>
</dbReference>
<dbReference type="PANTHER" id="PTHR11803:SF58">
    <property type="entry name" value="PROTEIN HMF1-RELATED"/>
    <property type="match status" value="1"/>
</dbReference>
<comment type="caution">
    <text evidence="2">The sequence shown here is derived from an EMBL/GenBank/DDBJ whole genome shotgun (WGS) entry which is preliminary data.</text>
</comment>
<dbReference type="Proteomes" id="UP001589611">
    <property type="component" value="Unassembled WGS sequence"/>
</dbReference>
<accession>A0ABV5SV88</accession>
<evidence type="ECO:0000256" key="1">
    <source>
        <dbReference type="ARBA" id="ARBA00010552"/>
    </source>
</evidence>
<comment type="similarity">
    <text evidence="1">Belongs to the RutC family.</text>
</comment>
<gene>
    <name evidence="2" type="ORF">ACFFPJ_00470</name>
</gene>
<dbReference type="InterPro" id="IPR035959">
    <property type="entry name" value="RutC-like_sf"/>
</dbReference>
<evidence type="ECO:0000313" key="2">
    <source>
        <dbReference type="EMBL" id="MFB9644263.1"/>
    </source>
</evidence>
<dbReference type="PANTHER" id="PTHR11803">
    <property type="entry name" value="2-IMINOBUTANOATE/2-IMINOPROPANOATE DEAMINASE RIDA"/>
    <property type="match status" value="1"/>
</dbReference>
<keyword evidence="3" id="KW-1185">Reference proteome</keyword>
<dbReference type="Gene3D" id="3.30.1330.40">
    <property type="entry name" value="RutC-like"/>
    <property type="match status" value="1"/>
</dbReference>
<name>A0ABV5SV88_9MICO</name>
<proteinExistence type="inferred from homology"/>
<dbReference type="InterPro" id="IPR006175">
    <property type="entry name" value="YjgF/YER057c/UK114"/>
</dbReference>
<dbReference type="SUPFAM" id="SSF55298">
    <property type="entry name" value="YjgF-like"/>
    <property type="match status" value="1"/>
</dbReference>
<reference evidence="2 3" key="1">
    <citation type="submission" date="2024-09" db="EMBL/GenBank/DDBJ databases">
        <authorList>
            <person name="Sun Q."/>
            <person name="Mori K."/>
        </authorList>
    </citation>
    <scope>NUCLEOTIDE SEQUENCE [LARGE SCALE GENOMIC DNA]</scope>
    <source>
        <strain evidence="2 3">JCM 1342</strain>
    </source>
</reference>